<feature type="chain" id="PRO_5021249589" description="Lipoprotein" evidence="1">
    <location>
        <begin position="20"/>
        <end position="343"/>
    </location>
</feature>
<gene>
    <name evidence="2" type="ORF">E4T65_19685</name>
</gene>
<dbReference type="RefSeq" id="WP_135196731.1">
    <property type="nucleotide sequence ID" value="NZ_SPVI01000012.1"/>
</dbReference>
<evidence type="ECO:0000313" key="3">
    <source>
        <dbReference type="Proteomes" id="UP000297322"/>
    </source>
</evidence>
<feature type="signal peptide" evidence="1">
    <location>
        <begin position="1"/>
        <end position="19"/>
    </location>
</feature>
<dbReference type="EMBL" id="SPVI01000012">
    <property type="protein sequence ID" value="TFW41749.1"/>
    <property type="molecule type" value="Genomic_DNA"/>
</dbReference>
<evidence type="ECO:0000313" key="2">
    <source>
        <dbReference type="EMBL" id="TFW41749.1"/>
    </source>
</evidence>
<dbReference type="AlphaFoldDB" id="A0A4Y9TH35"/>
<evidence type="ECO:0000256" key="1">
    <source>
        <dbReference type="SAM" id="SignalP"/>
    </source>
</evidence>
<protein>
    <recommendedName>
        <fullName evidence="4">Lipoprotein</fullName>
    </recommendedName>
</protein>
<sequence length="343" mass="37164">MFKPVAAIALACAPLLANAADLAGVWTGTLGKSAITACFNGADGEHGSYYYQRILTPIQLTQASDSAPWVEEGDTGFWTLDNRSGDTLAGAWRKTQGGKPLPITLKRVGTPNDGCGSDAYNAALEAAPLPVKTQEKSFGGHRYVLKTQGARVTLKLEGDGPAVQKINRQLAALAVNDDDQADYLRERREYLGRNGSALTSEITVEPTYWSSQWITVKFYRWTAGMGARGISWGQHSWNLQTGEAVDPWTWLGGHQQWYDAYSGEVKLSTPFKTWLARQTTTDEGCPAINSYSTFDLSFNTQGLQLSTPANGDGCDNELSFTWEQLAAVLTAEGKAALPSLKAP</sequence>
<reference evidence="2 3" key="1">
    <citation type="submission" date="2019-03" db="EMBL/GenBank/DDBJ databases">
        <title>Biocontrol and xenobiotic degradation properties of endophytic Pseudomonas fluorescens strain BRZ63.</title>
        <authorList>
            <person name="Chlebek D.A."/>
            <person name="Pinski A."/>
            <person name="Zur J.P."/>
            <person name="Michalska J."/>
            <person name="Hupert-Kocurek K.T."/>
        </authorList>
    </citation>
    <scope>NUCLEOTIDE SEQUENCE [LARGE SCALE GENOMIC DNA]</scope>
    <source>
        <strain evidence="2 3">BRZ63</strain>
    </source>
</reference>
<evidence type="ECO:0008006" key="4">
    <source>
        <dbReference type="Google" id="ProtNLM"/>
    </source>
</evidence>
<name>A0A4Y9TH35_PSEFL</name>
<dbReference type="Proteomes" id="UP000297322">
    <property type="component" value="Unassembled WGS sequence"/>
</dbReference>
<keyword evidence="1" id="KW-0732">Signal</keyword>
<accession>A0A4Y9TH35</accession>
<proteinExistence type="predicted"/>
<organism evidence="2 3">
    <name type="scientific">Pseudomonas fluorescens</name>
    <dbReference type="NCBI Taxonomy" id="294"/>
    <lineage>
        <taxon>Bacteria</taxon>
        <taxon>Pseudomonadati</taxon>
        <taxon>Pseudomonadota</taxon>
        <taxon>Gammaproteobacteria</taxon>
        <taxon>Pseudomonadales</taxon>
        <taxon>Pseudomonadaceae</taxon>
        <taxon>Pseudomonas</taxon>
    </lineage>
</organism>
<comment type="caution">
    <text evidence="2">The sequence shown here is derived from an EMBL/GenBank/DDBJ whole genome shotgun (WGS) entry which is preliminary data.</text>
</comment>